<protein>
    <submittedName>
        <fullName evidence="1">Uncharacterized protein</fullName>
    </submittedName>
</protein>
<evidence type="ECO:0000313" key="1">
    <source>
        <dbReference type="EMBL" id="SIS79596.1"/>
    </source>
</evidence>
<name>A0A1N7M0H9_9RHOB</name>
<dbReference type="STRING" id="407234.SAMN05421795_10515"/>
<dbReference type="EMBL" id="FTOM01000005">
    <property type="protein sequence ID" value="SIS79596.1"/>
    <property type="molecule type" value="Genomic_DNA"/>
</dbReference>
<proteinExistence type="predicted"/>
<dbReference type="AlphaFoldDB" id="A0A1N7M0H9"/>
<evidence type="ECO:0000313" key="2">
    <source>
        <dbReference type="Proteomes" id="UP000186098"/>
    </source>
</evidence>
<accession>A0A1N7M0H9</accession>
<dbReference type="InterPro" id="IPR010293">
    <property type="entry name" value="Sbt_1"/>
</dbReference>
<keyword evidence="2" id="KW-1185">Reference proteome</keyword>
<organism evidence="1 2">
    <name type="scientific">Phaeovulum vinaykumarii</name>
    <dbReference type="NCBI Taxonomy" id="407234"/>
    <lineage>
        <taxon>Bacteria</taxon>
        <taxon>Pseudomonadati</taxon>
        <taxon>Pseudomonadota</taxon>
        <taxon>Alphaproteobacteria</taxon>
        <taxon>Rhodobacterales</taxon>
        <taxon>Paracoccaceae</taxon>
        <taxon>Phaeovulum</taxon>
    </lineage>
</organism>
<dbReference type="Pfam" id="PF05982">
    <property type="entry name" value="Sbt_1"/>
    <property type="match status" value="1"/>
</dbReference>
<gene>
    <name evidence="1" type="ORF">SAMN05421795_10515</name>
</gene>
<dbReference type="Proteomes" id="UP000186098">
    <property type="component" value="Unassembled WGS sequence"/>
</dbReference>
<reference evidence="2" key="1">
    <citation type="submission" date="2017-01" db="EMBL/GenBank/DDBJ databases">
        <authorList>
            <person name="Varghese N."/>
            <person name="Submissions S."/>
        </authorList>
    </citation>
    <scope>NUCLEOTIDE SEQUENCE [LARGE SCALE GENOMIC DNA]</scope>
    <source>
        <strain evidence="2">DSM 18714</strain>
    </source>
</reference>
<sequence>MLDGAGIAHDGYMVAVAAATEAPAIVSARWLAHRGGDAAARPIRLGREVLANGSIVLLVSAFGIGARAGDRGMETGGMKTGGWR</sequence>